<dbReference type="EMBL" id="FNDO01000011">
    <property type="protein sequence ID" value="SDH72833.1"/>
    <property type="molecule type" value="Genomic_DNA"/>
</dbReference>
<evidence type="ECO:0000313" key="2">
    <source>
        <dbReference type="Proteomes" id="UP000181870"/>
    </source>
</evidence>
<sequence length="81" mass="9691">MVHWQECSVHTFAVKKQKGLINLYCNLIAQCQTKFIGNHRAHIKRDILVKKYITVYFVRVGRNIRNSQAKHKRMVFRKADY</sequence>
<evidence type="ECO:0000313" key="1">
    <source>
        <dbReference type="EMBL" id="SDH72833.1"/>
    </source>
</evidence>
<protein>
    <submittedName>
        <fullName evidence="1">Uncharacterized protein</fullName>
    </submittedName>
</protein>
<proteinExistence type="predicted"/>
<accession>A0A1G8ESI1</accession>
<organism evidence="1 2">
    <name type="scientific">Bacteroides ovatus</name>
    <dbReference type="NCBI Taxonomy" id="28116"/>
    <lineage>
        <taxon>Bacteria</taxon>
        <taxon>Pseudomonadati</taxon>
        <taxon>Bacteroidota</taxon>
        <taxon>Bacteroidia</taxon>
        <taxon>Bacteroidales</taxon>
        <taxon>Bacteroidaceae</taxon>
        <taxon>Bacteroides</taxon>
    </lineage>
</organism>
<dbReference type="AlphaFoldDB" id="A0A1G8ESI1"/>
<gene>
    <name evidence="1" type="ORF">SAMN05192582_101170</name>
</gene>
<reference evidence="1 2" key="1">
    <citation type="submission" date="2016-10" db="EMBL/GenBank/DDBJ databases">
        <authorList>
            <person name="de Groot N.N."/>
        </authorList>
    </citation>
    <scope>NUCLEOTIDE SEQUENCE [LARGE SCALE GENOMIC DNA]</scope>
    <source>
        <strain evidence="1 2">NLAE-zl-C57</strain>
    </source>
</reference>
<name>A0A1G8ESI1_BACOV</name>
<dbReference type="Proteomes" id="UP000181870">
    <property type="component" value="Unassembled WGS sequence"/>
</dbReference>